<evidence type="ECO:0000313" key="1">
    <source>
        <dbReference type="Proteomes" id="UP000245320"/>
    </source>
</evidence>
<accession>A0A6J3PS57</accession>
<dbReference type="Proteomes" id="UP000245320">
    <property type="component" value="Chromosome 13"/>
</dbReference>
<proteinExistence type="predicted"/>
<keyword evidence="1" id="KW-1185">Reference proteome</keyword>
<name>A0A6J3PS57_TURTR</name>
<reference evidence="2" key="1">
    <citation type="submission" date="2025-08" db="UniProtKB">
        <authorList>
            <consortium name="RefSeq"/>
        </authorList>
    </citation>
    <scope>IDENTIFICATION</scope>
    <source>
        <tissue evidence="2">Spleen</tissue>
    </source>
</reference>
<protein>
    <submittedName>
        <fullName evidence="2">Uncharacterized protein LOC109552610 isoform X1</fullName>
    </submittedName>
</protein>
<dbReference type="AlphaFoldDB" id="A0A6J3PS57"/>
<gene>
    <name evidence="2" type="primary">LOC109552610</name>
</gene>
<sequence length="196" mass="22522">MLMSTWRPVQNHSSCIVLSNHHEKRHRDFHKDHWVFGCFLGEWREETITPSESGLMDTKRKFDPHSRRYAPHPQKWVRKMGILPYPKVHPTNESIEDSPREQKNYAGSIQHDVTLIASSFLYLQLASRTSEKALPEGLVEELPRDRAEEESPFNAKVASGVTENGTYSGINHLLGEKMLMIRKVGFVCWLSSGEPP</sequence>
<dbReference type="InParanoid" id="A0A6J3PS57"/>
<evidence type="ECO:0000313" key="2">
    <source>
        <dbReference type="RefSeq" id="XP_033692950.1"/>
    </source>
</evidence>
<organism evidence="1 2">
    <name type="scientific">Tursiops truncatus</name>
    <name type="common">Atlantic bottle-nosed dolphin</name>
    <name type="synonym">Delphinus truncatus</name>
    <dbReference type="NCBI Taxonomy" id="9739"/>
    <lineage>
        <taxon>Eukaryota</taxon>
        <taxon>Metazoa</taxon>
        <taxon>Chordata</taxon>
        <taxon>Craniata</taxon>
        <taxon>Vertebrata</taxon>
        <taxon>Euteleostomi</taxon>
        <taxon>Mammalia</taxon>
        <taxon>Eutheria</taxon>
        <taxon>Laurasiatheria</taxon>
        <taxon>Artiodactyla</taxon>
        <taxon>Whippomorpha</taxon>
        <taxon>Cetacea</taxon>
        <taxon>Odontoceti</taxon>
        <taxon>Delphinidae</taxon>
        <taxon>Tursiops</taxon>
    </lineage>
</organism>
<dbReference type="RefSeq" id="XP_033692950.1">
    <property type="nucleotide sequence ID" value="XM_033837059.1"/>
</dbReference>